<dbReference type="Proteomes" id="UP000308600">
    <property type="component" value="Unassembled WGS sequence"/>
</dbReference>
<organism evidence="1 2">
    <name type="scientific">Pluteus cervinus</name>
    <dbReference type="NCBI Taxonomy" id="181527"/>
    <lineage>
        <taxon>Eukaryota</taxon>
        <taxon>Fungi</taxon>
        <taxon>Dikarya</taxon>
        <taxon>Basidiomycota</taxon>
        <taxon>Agaricomycotina</taxon>
        <taxon>Agaricomycetes</taxon>
        <taxon>Agaricomycetidae</taxon>
        <taxon>Agaricales</taxon>
        <taxon>Pluteineae</taxon>
        <taxon>Pluteaceae</taxon>
        <taxon>Pluteus</taxon>
    </lineage>
</organism>
<proteinExistence type="predicted"/>
<reference evidence="1 2" key="1">
    <citation type="journal article" date="2019" name="Nat. Ecol. Evol.">
        <title>Megaphylogeny resolves global patterns of mushroom evolution.</title>
        <authorList>
            <person name="Varga T."/>
            <person name="Krizsan K."/>
            <person name="Foldi C."/>
            <person name="Dima B."/>
            <person name="Sanchez-Garcia M."/>
            <person name="Sanchez-Ramirez S."/>
            <person name="Szollosi G.J."/>
            <person name="Szarkandi J.G."/>
            <person name="Papp V."/>
            <person name="Albert L."/>
            <person name="Andreopoulos W."/>
            <person name="Angelini C."/>
            <person name="Antonin V."/>
            <person name="Barry K.W."/>
            <person name="Bougher N.L."/>
            <person name="Buchanan P."/>
            <person name="Buyck B."/>
            <person name="Bense V."/>
            <person name="Catcheside P."/>
            <person name="Chovatia M."/>
            <person name="Cooper J."/>
            <person name="Damon W."/>
            <person name="Desjardin D."/>
            <person name="Finy P."/>
            <person name="Geml J."/>
            <person name="Haridas S."/>
            <person name="Hughes K."/>
            <person name="Justo A."/>
            <person name="Karasinski D."/>
            <person name="Kautmanova I."/>
            <person name="Kiss B."/>
            <person name="Kocsube S."/>
            <person name="Kotiranta H."/>
            <person name="LaButti K.M."/>
            <person name="Lechner B.E."/>
            <person name="Liimatainen K."/>
            <person name="Lipzen A."/>
            <person name="Lukacs Z."/>
            <person name="Mihaltcheva S."/>
            <person name="Morgado L.N."/>
            <person name="Niskanen T."/>
            <person name="Noordeloos M.E."/>
            <person name="Ohm R.A."/>
            <person name="Ortiz-Santana B."/>
            <person name="Ovrebo C."/>
            <person name="Racz N."/>
            <person name="Riley R."/>
            <person name="Savchenko A."/>
            <person name="Shiryaev A."/>
            <person name="Soop K."/>
            <person name="Spirin V."/>
            <person name="Szebenyi C."/>
            <person name="Tomsovsky M."/>
            <person name="Tulloss R.E."/>
            <person name="Uehling J."/>
            <person name="Grigoriev I.V."/>
            <person name="Vagvolgyi C."/>
            <person name="Papp T."/>
            <person name="Martin F.M."/>
            <person name="Miettinen O."/>
            <person name="Hibbett D.S."/>
            <person name="Nagy L.G."/>
        </authorList>
    </citation>
    <scope>NUCLEOTIDE SEQUENCE [LARGE SCALE GENOMIC DNA]</scope>
    <source>
        <strain evidence="1 2">NL-1719</strain>
    </source>
</reference>
<sequence length="318" mass="35408">MSIALALTVPLASLVPSDDDRERILAELLIMATNSFTLISVFNAFSILGIVLTLATLAPVLFFGVHRRPAWISQMLLWLVYSTSYFLLFGRQVGNAPPWGLCAFQAALIYASPASCSFGVTCFMIDFYIEWRSTLTGRKTPARVVYVVAAIPIFVHVFVFCLTLLLISEPAAVQREEIGFYCHTTDGVASAIATFIVLGAALFLFPLEIYTGVLVYRHQNAYRHLCPKTSRSFLSMYIRMILLSISSAFGFGLGVFIIPHITSSVDPTWSALLPTRMPYAHSENYLTECIKSLFSLPLHLELNATFLPHMRFGKEPLQ</sequence>
<dbReference type="EMBL" id="ML208264">
    <property type="protein sequence ID" value="TFK75194.1"/>
    <property type="molecule type" value="Genomic_DNA"/>
</dbReference>
<accession>A0ACD3BC32</accession>
<protein>
    <submittedName>
        <fullName evidence="1">Uncharacterized protein</fullName>
    </submittedName>
</protein>
<gene>
    <name evidence="1" type="ORF">BDN72DRAFT_562474</name>
</gene>
<name>A0ACD3BC32_9AGAR</name>
<evidence type="ECO:0000313" key="2">
    <source>
        <dbReference type="Proteomes" id="UP000308600"/>
    </source>
</evidence>
<keyword evidence="2" id="KW-1185">Reference proteome</keyword>
<evidence type="ECO:0000313" key="1">
    <source>
        <dbReference type="EMBL" id="TFK75194.1"/>
    </source>
</evidence>